<evidence type="ECO:0000313" key="2">
    <source>
        <dbReference type="EMBL" id="MBA8816437.1"/>
    </source>
</evidence>
<comment type="caution">
    <text evidence="2">The sequence shown here is derived from an EMBL/GenBank/DDBJ whole genome shotgun (WGS) entry which is preliminary data.</text>
</comment>
<evidence type="ECO:0000256" key="1">
    <source>
        <dbReference type="SAM" id="Phobius"/>
    </source>
</evidence>
<keyword evidence="1" id="KW-1133">Transmembrane helix</keyword>
<keyword evidence="3" id="KW-1185">Reference proteome</keyword>
<accession>A0A7W3JP42</accession>
<name>A0A7W3JP42_9MICO</name>
<feature type="transmembrane region" description="Helical" evidence="1">
    <location>
        <begin position="277"/>
        <end position="295"/>
    </location>
</feature>
<dbReference type="AlphaFoldDB" id="A0A7W3JP42"/>
<dbReference type="Proteomes" id="UP000526083">
    <property type="component" value="Unassembled WGS sequence"/>
</dbReference>
<proteinExistence type="predicted"/>
<gene>
    <name evidence="2" type="ORF">FHX48_001510</name>
</gene>
<feature type="transmembrane region" description="Helical" evidence="1">
    <location>
        <begin position="47"/>
        <end position="69"/>
    </location>
</feature>
<evidence type="ECO:0000313" key="3">
    <source>
        <dbReference type="Proteomes" id="UP000526083"/>
    </source>
</evidence>
<protein>
    <submittedName>
        <fullName evidence="2">Uncharacterized protein</fullName>
    </submittedName>
</protein>
<keyword evidence="1" id="KW-0472">Membrane</keyword>
<keyword evidence="1" id="KW-0812">Transmembrane</keyword>
<dbReference type="RefSeq" id="WP_167047560.1">
    <property type="nucleotide sequence ID" value="NZ_JAAOZB010000001.1"/>
</dbReference>
<feature type="transmembrane region" description="Helical" evidence="1">
    <location>
        <begin position="251"/>
        <end position="270"/>
    </location>
</feature>
<feature type="transmembrane region" description="Helical" evidence="1">
    <location>
        <begin position="415"/>
        <end position="434"/>
    </location>
</feature>
<feature type="transmembrane region" description="Helical" evidence="1">
    <location>
        <begin position="330"/>
        <end position="348"/>
    </location>
</feature>
<dbReference type="EMBL" id="JACGWY010000002">
    <property type="protein sequence ID" value="MBA8816437.1"/>
    <property type="molecule type" value="Genomic_DNA"/>
</dbReference>
<reference evidence="2 3" key="1">
    <citation type="submission" date="2020-07" db="EMBL/GenBank/DDBJ databases">
        <title>Sequencing the genomes of 1000 actinobacteria strains.</title>
        <authorList>
            <person name="Klenk H.-P."/>
        </authorList>
    </citation>
    <scope>NUCLEOTIDE SEQUENCE [LARGE SCALE GENOMIC DNA]</scope>
    <source>
        <strain evidence="2 3">DSM 27576</strain>
    </source>
</reference>
<organism evidence="2 3">
    <name type="scientific">Microbacterium halimionae</name>
    <dbReference type="NCBI Taxonomy" id="1526413"/>
    <lineage>
        <taxon>Bacteria</taxon>
        <taxon>Bacillati</taxon>
        <taxon>Actinomycetota</taxon>
        <taxon>Actinomycetes</taxon>
        <taxon>Micrococcales</taxon>
        <taxon>Microbacteriaceae</taxon>
        <taxon>Microbacterium</taxon>
    </lineage>
</organism>
<feature type="transmembrane region" description="Helical" evidence="1">
    <location>
        <begin position="391"/>
        <end position="408"/>
    </location>
</feature>
<sequence length="453" mass="47151">MAAEIDELRAQIALLQAENETLRGGKTPSGDQVPVTARRRQGWWRGLISAICITMAAIVIPVSVVGSWARVQLVDEDSFVSTFAPLIDDPGVQAVIVDQATAAIDDAVDISGLTNDLFDGLTSLDLPPSASSAIDLLRAPAAAGVQNLIESSISRIVSSDAFSSVWRTALEASHRSLVAVATNDGSGTVSIDDKGQIGIQLGPIIDDLKAQLIENGFSFASAIPTINSTIVIAQSDALLALSAIYNLAATIGYWLPFAAMTLLAVGIAVARRRTTALLGAGIGIALGAGTLAAALTGANAIIGLNAGAVGIPAATLESVYFMIVGGMRDTALALVFLGIVVALSAWLSGRWSPAIRTRALGASLSGSARRGLQRRGLNTGAFGGWLDQQRVLVRILLIGLTVLTLFFLRPLTFGDILLTSVVGLSAWLIVTLLSRQPSDFEEISMAETSPVES</sequence>